<evidence type="ECO:0000313" key="4">
    <source>
        <dbReference type="EMBL" id="SFV31580.1"/>
    </source>
</evidence>
<dbReference type="EMBL" id="FPCJ01000001">
    <property type="protein sequence ID" value="SFV31580.1"/>
    <property type="molecule type" value="Genomic_DNA"/>
</dbReference>
<dbReference type="InterPro" id="IPR007431">
    <property type="entry name" value="ACP_PD"/>
</dbReference>
<reference evidence="5" key="1">
    <citation type="submission" date="2016-10" db="EMBL/GenBank/DDBJ databases">
        <authorList>
            <person name="Varghese N."/>
            <person name="Submissions S."/>
        </authorList>
    </citation>
    <scope>NUCLEOTIDE SEQUENCE [LARGE SCALE GENOMIC DNA]</scope>
    <source>
        <strain evidence="5">DSM 14807</strain>
    </source>
</reference>
<accession>A0A1I7NA86</accession>
<dbReference type="GO" id="GO:0008770">
    <property type="term" value="F:[acyl-carrier-protein] phosphodiesterase activity"/>
    <property type="evidence" value="ECO:0007669"/>
    <property type="project" value="InterPro"/>
</dbReference>
<keyword evidence="3" id="KW-0443">Lipid metabolism</keyword>
<evidence type="ECO:0000256" key="3">
    <source>
        <dbReference type="ARBA" id="ARBA00023098"/>
    </source>
</evidence>
<name>A0A1I7NA86_9BACT</name>
<proteinExistence type="predicted"/>
<evidence type="ECO:0000313" key="5">
    <source>
        <dbReference type="Proteomes" id="UP000199537"/>
    </source>
</evidence>
<keyword evidence="2" id="KW-0378">Hydrolase</keyword>
<keyword evidence="1" id="KW-0444">Lipid biosynthesis</keyword>
<dbReference type="STRING" id="1393122.SAMN05660895_1115"/>
<dbReference type="Pfam" id="PF04336">
    <property type="entry name" value="ACP_PD"/>
    <property type="match status" value="1"/>
</dbReference>
<dbReference type="PANTHER" id="PTHR38764:SF1">
    <property type="entry name" value="ACYL CARRIER PROTEIN PHOSPHODIESTERASE"/>
    <property type="match status" value="1"/>
</dbReference>
<evidence type="ECO:0000256" key="1">
    <source>
        <dbReference type="ARBA" id="ARBA00022516"/>
    </source>
</evidence>
<protein>
    <submittedName>
        <fullName evidence="4">Acyl carrier protein phosphodiesterase</fullName>
    </submittedName>
</protein>
<dbReference type="OrthoDB" id="8442777at2"/>
<dbReference type="GO" id="GO:0006633">
    <property type="term" value="P:fatty acid biosynthetic process"/>
    <property type="evidence" value="ECO:0007669"/>
    <property type="project" value="InterPro"/>
</dbReference>
<dbReference type="AlphaFoldDB" id="A0A1I7NA86"/>
<dbReference type="PANTHER" id="PTHR38764">
    <property type="entry name" value="ACYL CARRIER PROTEIN PHOSPHODIESTERASE"/>
    <property type="match status" value="1"/>
</dbReference>
<organism evidence="4 5">
    <name type="scientific">Thermoflavifilum thermophilum</name>
    <dbReference type="NCBI Taxonomy" id="1393122"/>
    <lineage>
        <taxon>Bacteria</taxon>
        <taxon>Pseudomonadati</taxon>
        <taxon>Bacteroidota</taxon>
        <taxon>Chitinophagia</taxon>
        <taxon>Chitinophagales</taxon>
        <taxon>Chitinophagaceae</taxon>
        <taxon>Thermoflavifilum</taxon>
    </lineage>
</organism>
<keyword evidence="5" id="KW-1185">Reference proteome</keyword>
<sequence length="196" mass="23448">MNFLAHAYLSFYNPPLLVGNMIADFVKGKKSLNRFPEAIQAGIVLHRAIDEFTDTHPVTHQVRDMFRLHYGLCAALFADVIYDYFLANDSRIFNKHSLQTFAQYTYQTLHAYRQWWPDDFDRVFMYMETQNWLWNYRTESGLFRSMESLIRRFHLAQGIQPAMDDFHTHYEKLQGCYQRFFPALQSFVRNFHPLHA</sequence>
<evidence type="ECO:0000256" key="2">
    <source>
        <dbReference type="ARBA" id="ARBA00022801"/>
    </source>
</evidence>
<gene>
    <name evidence="4" type="ORF">SAMN05660895_1115</name>
</gene>
<dbReference type="Proteomes" id="UP000199537">
    <property type="component" value="Unassembled WGS sequence"/>
</dbReference>